<dbReference type="Proteomes" id="UP000265515">
    <property type="component" value="Unassembled WGS sequence"/>
</dbReference>
<name>A0A388L5S0_CHABU</name>
<keyword evidence="3" id="KW-1185">Reference proteome</keyword>
<dbReference type="AlphaFoldDB" id="A0A388L5S0"/>
<comment type="caution">
    <text evidence="2">The sequence shown here is derived from an EMBL/GenBank/DDBJ whole genome shotgun (WGS) entry which is preliminary data.</text>
</comment>
<organism evidence="2 3">
    <name type="scientific">Chara braunii</name>
    <name type="common">Braun's stonewort</name>
    <dbReference type="NCBI Taxonomy" id="69332"/>
    <lineage>
        <taxon>Eukaryota</taxon>
        <taxon>Viridiplantae</taxon>
        <taxon>Streptophyta</taxon>
        <taxon>Charophyceae</taxon>
        <taxon>Charales</taxon>
        <taxon>Characeae</taxon>
        <taxon>Chara</taxon>
    </lineage>
</organism>
<protein>
    <submittedName>
        <fullName evidence="2">Uncharacterized protein</fullName>
    </submittedName>
</protein>
<proteinExistence type="predicted"/>
<gene>
    <name evidence="2" type="ORF">CBR_g24095</name>
</gene>
<dbReference type="Gramene" id="GBG77647">
    <property type="protein sequence ID" value="GBG77647"/>
    <property type="gene ID" value="CBR_g24095"/>
</dbReference>
<reference evidence="2 3" key="1">
    <citation type="journal article" date="2018" name="Cell">
        <title>The Chara Genome: Secondary Complexity and Implications for Plant Terrestrialization.</title>
        <authorList>
            <person name="Nishiyama T."/>
            <person name="Sakayama H."/>
            <person name="Vries J.D."/>
            <person name="Buschmann H."/>
            <person name="Saint-Marcoux D."/>
            <person name="Ullrich K.K."/>
            <person name="Haas F.B."/>
            <person name="Vanderstraeten L."/>
            <person name="Becker D."/>
            <person name="Lang D."/>
            <person name="Vosolsobe S."/>
            <person name="Rombauts S."/>
            <person name="Wilhelmsson P.K.I."/>
            <person name="Janitza P."/>
            <person name="Kern R."/>
            <person name="Heyl A."/>
            <person name="Rumpler F."/>
            <person name="Villalobos L.I.A.C."/>
            <person name="Clay J.M."/>
            <person name="Skokan R."/>
            <person name="Toyoda A."/>
            <person name="Suzuki Y."/>
            <person name="Kagoshima H."/>
            <person name="Schijlen E."/>
            <person name="Tajeshwar N."/>
            <person name="Catarino B."/>
            <person name="Hetherington A.J."/>
            <person name="Saltykova A."/>
            <person name="Bonnot C."/>
            <person name="Breuninger H."/>
            <person name="Symeonidi A."/>
            <person name="Radhakrishnan G.V."/>
            <person name="Van Nieuwerburgh F."/>
            <person name="Deforce D."/>
            <person name="Chang C."/>
            <person name="Karol K.G."/>
            <person name="Hedrich R."/>
            <person name="Ulvskov P."/>
            <person name="Glockner G."/>
            <person name="Delwiche C.F."/>
            <person name="Petrasek J."/>
            <person name="Van de Peer Y."/>
            <person name="Friml J."/>
            <person name="Beilby M."/>
            <person name="Dolan L."/>
            <person name="Kohara Y."/>
            <person name="Sugano S."/>
            <person name="Fujiyama A."/>
            <person name="Delaux P.-M."/>
            <person name="Quint M."/>
            <person name="TheiBen G."/>
            <person name="Hagemann M."/>
            <person name="Harholt J."/>
            <person name="Dunand C."/>
            <person name="Zachgo S."/>
            <person name="Langdale J."/>
            <person name="Maumus F."/>
            <person name="Straeten D.V.D."/>
            <person name="Gould S.B."/>
            <person name="Rensing S.A."/>
        </authorList>
    </citation>
    <scope>NUCLEOTIDE SEQUENCE [LARGE SCALE GENOMIC DNA]</scope>
    <source>
        <strain evidence="2 3">S276</strain>
    </source>
</reference>
<sequence length="107" mass="12219">MSGEGPWITVMLNYDSGDEVRLKINVEGAKEVEMRTNPKLQDAIKEAKDRAERRFRRDRVTAKMQITVSYHETETSMDTADLEQAHQDRDSGGESKMSEVGDRETDL</sequence>
<dbReference type="EMBL" id="BFEA01000273">
    <property type="protein sequence ID" value="GBG77647.1"/>
    <property type="molecule type" value="Genomic_DNA"/>
</dbReference>
<evidence type="ECO:0000313" key="3">
    <source>
        <dbReference type="Proteomes" id="UP000265515"/>
    </source>
</evidence>
<feature type="region of interest" description="Disordered" evidence="1">
    <location>
        <begin position="66"/>
        <end position="107"/>
    </location>
</feature>
<evidence type="ECO:0000313" key="2">
    <source>
        <dbReference type="EMBL" id="GBG77647.1"/>
    </source>
</evidence>
<feature type="compositionally biased region" description="Basic and acidic residues" evidence="1">
    <location>
        <begin position="83"/>
        <end position="107"/>
    </location>
</feature>
<evidence type="ECO:0000256" key="1">
    <source>
        <dbReference type="SAM" id="MobiDB-lite"/>
    </source>
</evidence>
<accession>A0A388L5S0</accession>